<accession>A0A090WK01</accession>
<proteinExistence type="predicted"/>
<organism evidence="1 2">
    <name type="scientific">Algibacter lectus</name>
    <dbReference type="NCBI Taxonomy" id="221126"/>
    <lineage>
        <taxon>Bacteria</taxon>
        <taxon>Pseudomonadati</taxon>
        <taxon>Bacteroidota</taxon>
        <taxon>Flavobacteriia</taxon>
        <taxon>Flavobacteriales</taxon>
        <taxon>Flavobacteriaceae</taxon>
        <taxon>Algibacter</taxon>
    </lineage>
</organism>
<sequence length="121" mass="13205">MKYEIINGNGNVIDGSSTQLVNTYYNVNTGAYSWGFEAINNANVELLFTARNMTTNMEHSQTVSITVNEPPVSEFTFSAIGSVNNETIGQQVPVNFNITETVGNSTYTMVFTTTSTGDIEL</sequence>
<dbReference type="Gene3D" id="2.60.40.2410">
    <property type="entry name" value="Uncharacterised protein PF12988, DUF3872"/>
    <property type="match status" value="1"/>
</dbReference>
<evidence type="ECO:0000313" key="1">
    <source>
        <dbReference type="EMBL" id="GAL77331.1"/>
    </source>
</evidence>
<reference evidence="1 2" key="1">
    <citation type="journal article" date="2014" name="Genome Announc.">
        <title>Draft Genome Sequences of Marine Flavobacterium Algibacter lectus Strains SS8 and NR4.</title>
        <authorList>
            <person name="Takatani N."/>
            <person name="Nakanishi M."/>
            <person name="Meirelles P."/>
            <person name="Mino S."/>
            <person name="Suda W."/>
            <person name="Oshima K."/>
            <person name="Hattori M."/>
            <person name="Ohkuma M."/>
            <person name="Hosokawa M."/>
            <person name="Miyashita K."/>
            <person name="Thompson F.L."/>
            <person name="Niwa A."/>
            <person name="Sawabe T."/>
            <person name="Sawabe T."/>
        </authorList>
    </citation>
    <scope>NUCLEOTIDE SEQUENCE [LARGE SCALE GENOMIC DNA]</scope>
    <source>
        <strain evidence="2">JCM19274</strain>
    </source>
</reference>
<comment type="caution">
    <text evidence="1">The sequence shown here is derived from an EMBL/GenBank/DDBJ whole genome shotgun (WGS) entry which is preliminary data.</text>
</comment>
<evidence type="ECO:0000313" key="2">
    <source>
        <dbReference type="Proteomes" id="UP000029643"/>
    </source>
</evidence>
<dbReference type="Proteomes" id="UP000029643">
    <property type="component" value="Unassembled WGS sequence"/>
</dbReference>
<dbReference type="AlphaFoldDB" id="A0A090WK01"/>
<protein>
    <submittedName>
        <fullName evidence="1">Uncharacterized protein</fullName>
    </submittedName>
</protein>
<name>A0A090WK01_9FLAO</name>
<dbReference type="InterPro" id="IPR038707">
    <property type="entry name" value="TraQ_sf"/>
</dbReference>
<dbReference type="EMBL" id="BBNU01000001">
    <property type="protein sequence ID" value="GAL77331.1"/>
    <property type="molecule type" value="Genomic_DNA"/>
</dbReference>
<gene>
    <name evidence="1" type="ORF">JCM19274_5044</name>
</gene>